<evidence type="ECO:0000256" key="1">
    <source>
        <dbReference type="SAM" id="MobiDB-lite"/>
    </source>
</evidence>
<name>A0A3G4ZTH0_9VIRU</name>
<feature type="region of interest" description="Disordered" evidence="1">
    <location>
        <begin position="135"/>
        <end position="181"/>
    </location>
</feature>
<gene>
    <name evidence="2" type="ORF">Barrevirus3_23</name>
</gene>
<dbReference type="EMBL" id="MK072000">
    <property type="protein sequence ID" value="AYV76903.1"/>
    <property type="molecule type" value="Genomic_DNA"/>
</dbReference>
<reference evidence="2" key="1">
    <citation type="submission" date="2018-10" db="EMBL/GenBank/DDBJ databases">
        <title>Hidden diversity of soil giant viruses.</title>
        <authorList>
            <person name="Schulz F."/>
            <person name="Alteio L."/>
            <person name="Goudeau D."/>
            <person name="Ryan E.M."/>
            <person name="Malmstrom R.R."/>
            <person name="Blanchard J."/>
            <person name="Woyke T."/>
        </authorList>
    </citation>
    <scope>NUCLEOTIDE SEQUENCE</scope>
    <source>
        <strain evidence="2">BAV1</strain>
    </source>
</reference>
<protein>
    <submittedName>
        <fullName evidence="2">Uncharacterized protein</fullName>
    </submittedName>
</protein>
<accession>A0A3G4ZTH0</accession>
<proteinExistence type="predicted"/>
<sequence length="355" mass="40471">MDHPDDSIKEIKGVKLATNIADFDPAEFPSLKHVVESYKPPKSSELLDLMFVDDTIIKKVNDDSKTSIPIMTKYEYSDAPNPQKGEGKVLKPLSGSQLMDITFDTNDMVTKTMDNHSSTFVPLTKKKYVSTVFPKKKEENKDNSANSDSVDDELSAPSISEKEQEQEQELEQEAEPEKTQEDLMAKDLIEKDIEEFAIEQQKKSAIELMYGITYDTYKQKYKNYGSKLKQCSFCLKFFLNEKNSFITKTLVVDKEEEPAEGGEYTCYHCLYWINYNSDLRSTVDGLYEKTIHDYILECAPTHDQNTCLHAGECFICDYLNGKRIVGIFGEEELLAEKTEGGGEGDIENMRFLITI</sequence>
<evidence type="ECO:0000313" key="2">
    <source>
        <dbReference type="EMBL" id="AYV76903.1"/>
    </source>
</evidence>
<organism evidence="2">
    <name type="scientific">Barrevirus sp</name>
    <dbReference type="NCBI Taxonomy" id="2487763"/>
    <lineage>
        <taxon>Viruses</taxon>
        <taxon>Varidnaviria</taxon>
        <taxon>Bamfordvirae</taxon>
        <taxon>Nucleocytoviricota</taxon>
        <taxon>Megaviricetes</taxon>
        <taxon>Imitervirales</taxon>
        <taxon>Mimiviridae</taxon>
        <taxon>Klosneuvirinae</taxon>
    </lineage>
</organism>